<accession>A0A2A9MH59</accession>
<protein>
    <submittedName>
        <fullName evidence="2">Uncharacterized protein</fullName>
    </submittedName>
</protein>
<dbReference type="Proteomes" id="UP000224006">
    <property type="component" value="Chromosome VI"/>
</dbReference>
<gene>
    <name evidence="2" type="ORF">BESB_069600</name>
</gene>
<evidence type="ECO:0000313" key="2">
    <source>
        <dbReference type="EMBL" id="PFH34927.1"/>
    </source>
</evidence>
<keyword evidence="3" id="KW-1185">Reference proteome</keyword>
<name>A0A2A9MH59_BESBE</name>
<reference evidence="2 3" key="1">
    <citation type="submission" date="2017-09" db="EMBL/GenBank/DDBJ databases">
        <title>Genome sequencing of Besnoitia besnoiti strain Bb-Ger1.</title>
        <authorList>
            <person name="Schares G."/>
            <person name="Venepally P."/>
            <person name="Lorenzi H.A."/>
        </authorList>
    </citation>
    <scope>NUCLEOTIDE SEQUENCE [LARGE SCALE GENOMIC DNA]</scope>
    <source>
        <strain evidence="2 3">Bb-Ger1</strain>
    </source>
</reference>
<sequence>MHSDTPSPLRGRIDARSNKKRQRSGANRQRGEREASLTVRQGRRRSPSPSVTLASASVSGGEAAREEEEEENSRGSEQDGRSREPVARLRAVEAGGAGEAERQTPCPAGTALENARGTEGEARGEDAKEDEKRRKMELQGPGEAAADATAKGRSGARRRVGRQRPAAEGPTGARGD</sequence>
<dbReference type="GeneID" id="40311886"/>
<evidence type="ECO:0000256" key="1">
    <source>
        <dbReference type="SAM" id="MobiDB-lite"/>
    </source>
</evidence>
<dbReference type="KEGG" id="bbes:BESB_069600"/>
<dbReference type="EMBL" id="NWUJ01000006">
    <property type="protein sequence ID" value="PFH34927.1"/>
    <property type="molecule type" value="Genomic_DNA"/>
</dbReference>
<feature type="region of interest" description="Disordered" evidence="1">
    <location>
        <begin position="1"/>
        <end position="176"/>
    </location>
</feature>
<organism evidence="2 3">
    <name type="scientific">Besnoitia besnoiti</name>
    <name type="common">Apicomplexan protozoan</name>
    <dbReference type="NCBI Taxonomy" id="94643"/>
    <lineage>
        <taxon>Eukaryota</taxon>
        <taxon>Sar</taxon>
        <taxon>Alveolata</taxon>
        <taxon>Apicomplexa</taxon>
        <taxon>Conoidasida</taxon>
        <taxon>Coccidia</taxon>
        <taxon>Eucoccidiorida</taxon>
        <taxon>Eimeriorina</taxon>
        <taxon>Sarcocystidae</taxon>
        <taxon>Besnoitia</taxon>
    </lineage>
</organism>
<dbReference type="RefSeq" id="XP_029218936.1">
    <property type="nucleotide sequence ID" value="XM_029365353.1"/>
</dbReference>
<feature type="compositionally biased region" description="Basic and acidic residues" evidence="1">
    <location>
        <begin position="116"/>
        <end position="137"/>
    </location>
</feature>
<feature type="compositionally biased region" description="Basic and acidic residues" evidence="1">
    <location>
        <begin position="72"/>
        <end position="91"/>
    </location>
</feature>
<evidence type="ECO:0000313" key="3">
    <source>
        <dbReference type="Proteomes" id="UP000224006"/>
    </source>
</evidence>
<comment type="caution">
    <text evidence="2">The sequence shown here is derived from an EMBL/GenBank/DDBJ whole genome shotgun (WGS) entry which is preliminary data.</text>
</comment>
<dbReference type="VEuPathDB" id="ToxoDB:BESB_069600"/>
<dbReference type="AlphaFoldDB" id="A0A2A9MH59"/>
<proteinExistence type="predicted"/>